<dbReference type="Proteomes" id="UP001316803">
    <property type="component" value="Unassembled WGS sequence"/>
</dbReference>
<proteinExistence type="predicted"/>
<evidence type="ECO:0000313" key="2">
    <source>
        <dbReference type="Proteomes" id="UP001316803"/>
    </source>
</evidence>
<protein>
    <recommendedName>
        <fullName evidence="3">ER-bound oxygenase mpaB/mpaB'/Rubber oxygenase catalytic domain-containing protein</fullName>
    </recommendedName>
</protein>
<evidence type="ECO:0008006" key="3">
    <source>
        <dbReference type="Google" id="ProtNLM"/>
    </source>
</evidence>
<gene>
    <name evidence="1" type="ORF">OHC33_010074</name>
</gene>
<accession>A0AAN8ENP1</accession>
<dbReference type="GO" id="GO:0016491">
    <property type="term" value="F:oxidoreductase activity"/>
    <property type="evidence" value="ECO:0007669"/>
    <property type="project" value="InterPro"/>
</dbReference>
<reference evidence="1 2" key="1">
    <citation type="submission" date="2022-12" db="EMBL/GenBank/DDBJ databases">
        <title>Genomic features and morphological characterization of a novel Knufia sp. strain isolated from spacecraft assembly facility.</title>
        <authorList>
            <person name="Teixeira M."/>
            <person name="Chander A.M."/>
            <person name="Stajich J.E."/>
            <person name="Venkateswaran K."/>
        </authorList>
    </citation>
    <scope>NUCLEOTIDE SEQUENCE [LARGE SCALE GENOMIC DNA]</scope>
    <source>
        <strain evidence="1 2">FJI-L2-BK-P2</strain>
    </source>
</reference>
<dbReference type="PANTHER" id="PTHR36124:SF1">
    <property type="entry name" value="ER-BOUND OXYGENASE MPAB_MPAB'_RUBBER OXYGENASE CATALYTIC DOMAIN-CONTAINING PROTEIN"/>
    <property type="match status" value="1"/>
</dbReference>
<dbReference type="AlphaFoldDB" id="A0AAN8ENP1"/>
<dbReference type="PANTHER" id="PTHR36124">
    <property type="match status" value="1"/>
</dbReference>
<dbReference type="EMBL" id="JAKLMC020000042">
    <property type="protein sequence ID" value="KAK5948823.1"/>
    <property type="molecule type" value="Genomic_DNA"/>
</dbReference>
<sequence length="406" mass="46325">MLILTAVTLAVGYLLVVRALRFRRRNALQDFGYNDRPSFSNMTLKDAFLIQRPLAELEFPRAFSISVFFAIFKTYGIPSISSLLAATGQLSNPASASKRTADTGILIVEAVLNEPGTARNMDAVARMNFLHDRYRKAGKIKDDDMLYTLSLFALEPIRWTRNLEWRCLEDVELCAMGVYWKSMGDQMQISYDLLSSRKSGWDDGLQFLEDLETWSTAYEAERMVPAESNNKLAVSTINIALTNVPRVFHGLGHHFVSALLEPRLRRAMKLQEPSNYMVMVLEAGLAIRKFILRHLCLPRRDHQKELWFSDKADPSTGRYHAVHYIDRPWYIRPTFKNRWNMVSWLLWLVGGSVPSKSSPQNRLEGYMIPDLGPENMEGKGVEEMSAAKLLLAQQVKRCPFGHRAAT</sequence>
<dbReference type="InterPro" id="IPR046366">
    <property type="entry name" value="MPAB"/>
</dbReference>
<comment type="caution">
    <text evidence="1">The sequence shown here is derived from an EMBL/GenBank/DDBJ whole genome shotgun (WGS) entry which is preliminary data.</text>
</comment>
<organism evidence="1 2">
    <name type="scientific">Knufia fluminis</name>
    <dbReference type="NCBI Taxonomy" id="191047"/>
    <lineage>
        <taxon>Eukaryota</taxon>
        <taxon>Fungi</taxon>
        <taxon>Dikarya</taxon>
        <taxon>Ascomycota</taxon>
        <taxon>Pezizomycotina</taxon>
        <taxon>Eurotiomycetes</taxon>
        <taxon>Chaetothyriomycetidae</taxon>
        <taxon>Chaetothyriales</taxon>
        <taxon>Trichomeriaceae</taxon>
        <taxon>Knufia</taxon>
    </lineage>
</organism>
<name>A0AAN8ENP1_9EURO</name>
<evidence type="ECO:0000313" key="1">
    <source>
        <dbReference type="EMBL" id="KAK5948823.1"/>
    </source>
</evidence>
<keyword evidence="2" id="KW-1185">Reference proteome</keyword>